<evidence type="ECO:0000313" key="2">
    <source>
        <dbReference type="EMBL" id="CAI9119203.1"/>
    </source>
</evidence>
<dbReference type="InterPro" id="IPR013332">
    <property type="entry name" value="KPR_N"/>
</dbReference>
<evidence type="ECO:0000313" key="3">
    <source>
        <dbReference type="Proteomes" id="UP001176960"/>
    </source>
</evidence>
<evidence type="ECO:0000259" key="1">
    <source>
        <dbReference type="Pfam" id="PF02558"/>
    </source>
</evidence>
<gene>
    <name evidence="2" type="ORF">LMG32879_000016</name>
</gene>
<feature type="domain" description="Ketopantoate reductase N-terminal" evidence="1">
    <location>
        <begin position="13"/>
        <end position="144"/>
    </location>
</feature>
<protein>
    <submittedName>
        <fullName evidence="2">NAD(P)-binding domain-containing protein</fullName>
    </submittedName>
</protein>
<dbReference type="Proteomes" id="UP001176960">
    <property type="component" value="Unassembled WGS sequence"/>
</dbReference>
<dbReference type="SUPFAM" id="SSF51735">
    <property type="entry name" value="NAD(P)-binding Rossmann-fold domains"/>
    <property type="match status" value="1"/>
</dbReference>
<accession>A0AA35Y1U0</accession>
<organism evidence="2 3">
    <name type="scientific">Brytella acorum</name>
    <dbReference type="NCBI Taxonomy" id="2959299"/>
    <lineage>
        <taxon>Bacteria</taxon>
        <taxon>Pseudomonadati</taxon>
        <taxon>Pseudomonadota</taxon>
        <taxon>Alphaproteobacteria</taxon>
        <taxon>Acetobacterales</taxon>
        <taxon>Acetobacteraceae</taxon>
        <taxon>Brytella</taxon>
    </lineage>
</organism>
<keyword evidence="3" id="KW-1185">Reference proteome</keyword>
<sequence length="300" mass="33151">MSISSDKSSPLRIAILGGGRIGSAFAFHFARNARHEVTIIARPNSARLAQLRRDEGIVTTTHEHASAIICDTLDENIPYDFVLVTVKDYQVRALLPALTRCAARKIHFMFMTFEPDRLRQAVSPERAILGMPFLQSDFDANGHLKISIGKRETLTDDPEWAHLFRAAGLPARHEPQMALWLRCHVPLGVAFESVAVAAVQRGRGASWSRARTLALGVRACFAMIRSQGYEIYPKDKARLEKLPVSIVTTMLWGLSRIPAFRTLLATGKTECSALVDDMLASAPTTAPSIDLHAIRAMKPE</sequence>
<reference evidence="2" key="1">
    <citation type="submission" date="2023-03" db="EMBL/GenBank/DDBJ databases">
        <authorList>
            <person name="Cleenwerck I."/>
        </authorList>
    </citation>
    <scope>NUCLEOTIDE SEQUENCE</scope>
    <source>
        <strain evidence="2">LMG 32879</strain>
    </source>
</reference>
<dbReference type="EMBL" id="CATKSH010000001">
    <property type="protein sequence ID" value="CAI9119203.1"/>
    <property type="molecule type" value="Genomic_DNA"/>
</dbReference>
<dbReference type="RefSeq" id="WP_289843077.1">
    <property type="nucleotide sequence ID" value="NZ_CATKSH010000001.1"/>
</dbReference>
<proteinExistence type="predicted"/>
<name>A0AA35Y1U0_9PROT</name>
<dbReference type="AlphaFoldDB" id="A0AA35Y1U0"/>
<dbReference type="InterPro" id="IPR036291">
    <property type="entry name" value="NAD(P)-bd_dom_sf"/>
</dbReference>
<comment type="caution">
    <text evidence="2">The sequence shown here is derived from an EMBL/GenBank/DDBJ whole genome shotgun (WGS) entry which is preliminary data.</text>
</comment>
<dbReference type="Pfam" id="PF02558">
    <property type="entry name" value="ApbA"/>
    <property type="match status" value="1"/>
</dbReference>
<dbReference type="Gene3D" id="3.40.50.720">
    <property type="entry name" value="NAD(P)-binding Rossmann-like Domain"/>
    <property type="match status" value="1"/>
</dbReference>